<accession>A0A508WWR2</accession>
<protein>
    <submittedName>
        <fullName evidence="3">Uncharacterized protein</fullName>
    </submittedName>
</protein>
<dbReference type="Proteomes" id="UP001190825">
    <property type="component" value="Unassembled WGS sequence"/>
</dbReference>
<dbReference type="RefSeq" id="WP_011975532.1">
    <property type="nucleotide sequence ID" value="NZ_ATYC01000022.1"/>
</dbReference>
<dbReference type="EMBL" id="CABFNB010000068">
    <property type="protein sequence ID" value="VTZ60468.1"/>
    <property type="molecule type" value="Genomic_DNA"/>
</dbReference>
<keyword evidence="1" id="KW-0812">Transmembrane</keyword>
<gene>
    <name evidence="2" type="ORF">BMJ33_05325</name>
    <name evidence="3" type="ORF">EMEDMD4_160049</name>
</gene>
<reference evidence="3 4" key="3">
    <citation type="submission" date="2019-06" db="EMBL/GenBank/DDBJ databases">
        <authorList>
            <person name="Le Quere A."/>
            <person name="Colella S."/>
        </authorList>
    </citation>
    <scope>NUCLEOTIDE SEQUENCE [LARGE SCALE GENOMIC DNA]</scope>
    <source>
        <strain evidence="3">EmedicaeMD41</strain>
    </source>
</reference>
<evidence type="ECO:0000313" key="2">
    <source>
        <dbReference type="EMBL" id="PLU07054.1"/>
    </source>
</evidence>
<name>A0A508WWR2_9HYPH</name>
<keyword evidence="1" id="KW-1133">Transmembrane helix</keyword>
<evidence type="ECO:0000313" key="5">
    <source>
        <dbReference type="Proteomes" id="UP001190825"/>
    </source>
</evidence>
<feature type="transmembrane region" description="Helical" evidence="1">
    <location>
        <begin position="20"/>
        <end position="41"/>
    </location>
</feature>
<keyword evidence="1" id="KW-0472">Membrane</keyword>
<proteinExistence type="predicted"/>
<dbReference type="Proteomes" id="UP000507954">
    <property type="component" value="Unassembled WGS sequence"/>
</dbReference>
<reference evidence="2 5" key="2">
    <citation type="journal article" date="2018" name="FEMS Microbiol. Ecol.">
        <title>Co-invading symbiotic mutualists of Medicago polymorpha retain high ancestral diversity and contain diverse accessory genomes.</title>
        <authorList>
            <person name="Porter S.S."/>
            <person name="Faber-Hammond J.J."/>
            <person name="Friesen M.L."/>
        </authorList>
    </citation>
    <scope>NUCLEOTIDE SEQUENCE [LARGE SCALE GENOMIC DNA]</scope>
    <source>
        <strain evidence="2 5">Str16</strain>
    </source>
</reference>
<reference evidence="2" key="1">
    <citation type="submission" date="2017-04" db="EMBL/GenBank/DDBJ databases">
        <authorList>
            <person name="Porter S."/>
            <person name="Friesen M.L."/>
            <person name="Faber-Hammond J."/>
        </authorList>
    </citation>
    <scope>NUCLEOTIDE SEQUENCE</scope>
    <source>
        <strain evidence="2">Str16</strain>
    </source>
</reference>
<dbReference type="GeneID" id="61614228"/>
<sequence length="64" mass="7001">MRDKHDFEWAEQRAATGLPVSVMLLSLLTIVVYLIVGSAFMESPNRVATAYAPQPAEAIPVAKE</sequence>
<dbReference type="AlphaFoldDB" id="A0A508WWR2"/>
<keyword evidence="5" id="KW-1185">Reference proteome</keyword>
<evidence type="ECO:0000256" key="1">
    <source>
        <dbReference type="SAM" id="Phobius"/>
    </source>
</evidence>
<evidence type="ECO:0000313" key="3">
    <source>
        <dbReference type="EMBL" id="VTZ60468.1"/>
    </source>
</evidence>
<dbReference type="EMBL" id="NBUC01000045">
    <property type="protein sequence ID" value="PLU07054.1"/>
    <property type="molecule type" value="Genomic_DNA"/>
</dbReference>
<organism evidence="3 4">
    <name type="scientific">Sinorhizobium medicae</name>
    <dbReference type="NCBI Taxonomy" id="110321"/>
    <lineage>
        <taxon>Bacteria</taxon>
        <taxon>Pseudomonadati</taxon>
        <taxon>Pseudomonadota</taxon>
        <taxon>Alphaproteobacteria</taxon>
        <taxon>Hyphomicrobiales</taxon>
        <taxon>Rhizobiaceae</taxon>
        <taxon>Sinorhizobium/Ensifer group</taxon>
        <taxon>Sinorhizobium</taxon>
    </lineage>
</organism>
<evidence type="ECO:0000313" key="4">
    <source>
        <dbReference type="Proteomes" id="UP000507954"/>
    </source>
</evidence>